<protein>
    <submittedName>
        <fullName evidence="1">Uncharacterized protein</fullName>
    </submittedName>
</protein>
<accession>A0A3P7P5H9</accession>
<sequence>MATMTMVFAVFVDECGVYFCFRQILGGLCSPQGRISSIMTMISWPLLSPIRDDSDVPDKLALARLPDG</sequence>
<organism evidence="1 2">
    <name type="scientific">Dibothriocephalus latus</name>
    <name type="common">Fish tapeworm</name>
    <name type="synonym">Diphyllobothrium latum</name>
    <dbReference type="NCBI Taxonomy" id="60516"/>
    <lineage>
        <taxon>Eukaryota</taxon>
        <taxon>Metazoa</taxon>
        <taxon>Spiralia</taxon>
        <taxon>Lophotrochozoa</taxon>
        <taxon>Platyhelminthes</taxon>
        <taxon>Cestoda</taxon>
        <taxon>Eucestoda</taxon>
        <taxon>Diphyllobothriidea</taxon>
        <taxon>Diphyllobothriidae</taxon>
        <taxon>Dibothriocephalus</taxon>
    </lineage>
</organism>
<reference evidence="1 2" key="1">
    <citation type="submission" date="2018-11" db="EMBL/GenBank/DDBJ databases">
        <authorList>
            <consortium name="Pathogen Informatics"/>
        </authorList>
    </citation>
    <scope>NUCLEOTIDE SEQUENCE [LARGE SCALE GENOMIC DNA]</scope>
</reference>
<dbReference type="AlphaFoldDB" id="A0A3P7P5H9"/>
<gene>
    <name evidence="1" type="ORF">DILT_LOCUS17462</name>
</gene>
<name>A0A3P7P5H9_DIBLA</name>
<evidence type="ECO:0000313" key="2">
    <source>
        <dbReference type="Proteomes" id="UP000281553"/>
    </source>
</evidence>
<dbReference type="Proteomes" id="UP000281553">
    <property type="component" value="Unassembled WGS sequence"/>
</dbReference>
<evidence type="ECO:0000313" key="1">
    <source>
        <dbReference type="EMBL" id="VDN37911.1"/>
    </source>
</evidence>
<proteinExistence type="predicted"/>
<dbReference type="EMBL" id="UYRU01091977">
    <property type="protein sequence ID" value="VDN37911.1"/>
    <property type="molecule type" value="Genomic_DNA"/>
</dbReference>
<keyword evidence="2" id="KW-1185">Reference proteome</keyword>